<keyword evidence="5" id="KW-0676">Redox-active center</keyword>
<dbReference type="SUPFAM" id="SSF52833">
    <property type="entry name" value="Thioredoxin-like"/>
    <property type="match status" value="1"/>
</dbReference>
<keyword evidence="4" id="KW-1015">Disulfide bond</keyword>
<dbReference type="EMBL" id="AMFJ01034246">
    <property type="protein sequence ID" value="EKD29847.1"/>
    <property type="molecule type" value="Genomic_DNA"/>
</dbReference>
<reference evidence="7" key="1">
    <citation type="journal article" date="2012" name="Science">
        <title>Fermentation, hydrogen, and sulfur metabolism in multiple uncultivated bacterial phyla.</title>
        <authorList>
            <person name="Wrighton K.C."/>
            <person name="Thomas B.C."/>
            <person name="Sharon I."/>
            <person name="Miller C.S."/>
            <person name="Castelle C.J."/>
            <person name="VerBerkmoes N.C."/>
            <person name="Wilkins M.J."/>
            <person name="Hettich R.L."/>
            <person name="Lipton M.S."/>
            <person name="Williams K.H."/>
            <person name="Long P.E."/>
            <person name="Banfield J.F."/>
        </authorList>
    </citation>
    <scope>NUCLEOTIDE SEQUENCE [LARGE SCALE GENOMIC DNA]</scope>
</reference>
<dbReference type="InterPro" id="IPR036249">
    <property type="entry name" value="Thioredoxin-like_sf"/>
</dbReference>
<organism evidence="7">
    <name type="scientific">uncultured bacterium</name>
    <name type="common">gcode 4</name>
    <dbReference type="NCBI Taxonomy" id="1234023"/>
    <lineage>
        <taxon>Bacteria</taxon>
        <taxon>environmental samples</taxon>
    </lineage>
</organism>
<dbReference type="PANTHER" id="PTHR13887">
    <property type="entry name" value="GLUTATHIONE S-TRANSFERASE KAPPA"/>
    <property type="match status" value="1"/>
</dbReference>
<gene>
    <name evidence="7" type="ORF">ACD_78C00246G0001</name>
</gene>
<sequence>TTETTVPQVSKSIESAVFGAPSSKVQLIIFSDYECPACINFEKTLGEELYNRYVATNKITVTYKNFPLPFHQNAERDALSGLCGLSQGKYHEISKELYDLEDQKKGDIVTDTERIEAAKRAGLDTVNFSQCLSEGWYMDQIAREKKEGEAMGLEGTPSVYLNGTIMKFNSKEEFFGIIDAALKM</sequence>
<evidence type="ECO:0000256" key="2">
    <source>
        <dbReference type="ARBA" id="ARBA00022729"/>
    </source>
</evidence>
<proteinExistence type="inferred from homology"/>
<evidence type="ECO:0000256" key="5">
    <source>
        <dbReference type="ARBA" id="ARBA00023284"/>
    </source>
</evidence>
<feature type="non-terminal residue" evidence="7">
    <location>
        <position position="1"/>
    </location>
</feature>
<evidence type="ECO:0000256" key="3">
    <source>
        <dbReference type="ARBA" id="ARBA00023002"/>
    </source>
</evidence>
<accession>K1XX90</accession>
<feature type="domain" description="Thioredoxin-like fold" evidence="6">
    <location>
        <begin position="13"/>
        <end position="179"/>
    </location>
</feature>
<dbReference type="PANTHER" id="PTHR13887:SF14">
    <property type="entry name" value="DISULFIDE BOND FORMATION PROTEIN D"/>
    <property type="match status" value="1"/>
</dbReference>
<dbReference type="InterPro" id="IPR012336">
    <property type="entry name" value="Thioredoxin-like_fold"/>
</dbReference>
<dbReference type="Pfam" id="PF13462">
    <property type="entry name" value="Thioredoxin_4"/>
    <property type="match status" value="1"/>
</dbReference>
<name>K1XX90_9BACT</name>
<dbReference type="AlphaFoldDB" id="K1XX90"/>
<keyword evidence="3" id="KW-0560">Oxidoreductase</keyword>
<evidence type="ECO:0000313" key="7">
    <source>
        <dbReference type="EMBL" id="EKD29847.1"/>
    </source>
</evidence>
<evidence type="ECO:0000256" key="1">
    <source>
        <dbReference type="ARBA" id="ARBA00005791"/>
    </source>
</evidence>
<comment type="caution">
    <text evidence="7">The sequence shown here is derived from an EMBL/GenBank/DDBJ whole genome shotgun (WGS) entry which is preliminary data.</text>
</comment>
<protein>
    <recommendedName>
        <fullName evidence="6">Thioredoxin-like fold domain-containing protein</fullName>
    </recommendedName>
</protein>
<keyword evidence="2" id="KW-0732">Signal</keyword>
<dbReference type="Gene3D" id="3.40.30.10">
    <property type="entry name" value="Glutaredoxin"/>
    <property type="match status" value="1"/>
</dbReference>
<dbReference type="GO" id="GO:0016491">
    <property type="term" value="F:oxidoreductase activity"/>
    <property type="evidence" value="ECO:0007669"/>
    <property type="project" value="UniProtKB-KW"/>
</dbReference>
<evidence type="ECO:0000256" key="4">
    <source>
        <dbReference type="ARBA" id="ARBA00023157"/>
    </source>
</evidence>
<evidence type="ECO:0000259" key="6">
    <source>
        <dbReference type="Pfam" id="PF13462"/>
    </source>
</evidence>
<comment type="similarity">
    <text evidence="1">Belongs to the thioredoxin family. DsbA subfamily.</text>
</comment>